<dbReference type="InterPro" id="IPR029058">
    <property type="entry name" value="AB_hydrolase_fold"/>
</dbReference>
<evidence type="ECO:0000256" key="1">
    <source>
        <dbReference type="ARBA" id="ARBA00022801"/>
    </source>
</evidence>
<reference evidence="4 5" key="1">
    <citation type="submission" date="2018-03" db="EMBL/GenBank/DDBJ databases">
        <title>Complete genome sequence and methylome analysis of Pseudomonas mendocina NEB 698.</title>
        <authorList>
            <person name="Morgan R.D."/>
        </authorList>
    </citation>
    <scope>NUCLEOTIDE SEQUENCE [LARGE SCALE GENOMIC DNA]</scope>
    <source>
        <strain evidence="4 5">NEB698</strain>
    </source>
</reference>
<protein>
    <submittedName>
        <fullName evidence="4">Acetylhydrolase</fullName>
    </submittedName>
</protein>
<evidence type="ECO:0000256" key="2">
    <source>
        <dbReference type="ARBA" id="ARBA00022963"/>
    </source>
</evidence>
<dbReference type="Pfam" id="PF03403">
    <property type="entry name" value="PAF-AH_p_II"/>
    <property type="match status" value="1"/>
</dbReference>
<evidence type="ECO:0000256" key="3">
    <source>
        <dbReference type="ARBA" id="ARBA00023098"/>
    </source>
</evidence>
<sequence length="364" mass="38834">MNTTLKYTTATGESVASEVDTLLPKALSKGWKMLATALLASLAVSTPTQATEDEAEAPSYEIVDFDWVDQSRSRPVPVRLYWPANVQPGSTVPLVVFSHGIGGSRKGYSYLGKHWSSHGVASLHVQHVGSDSALWRGNPFSVVTRLHDAAKESEAMARAADVSFALDQMLSGTTDHRGAAVDRQRVIVAGHSYGANTALLAAGAQVIRDGKTIDYQDERFSAAVIISAPPFYGESNLPAVLGNVSVPTLHVTATDDVIQIPGYRSGADDRLAIYDALANPQKLLAVFRDGSHSIFTDRSFTGGPSLNAQTKAATADLTLAFLDLVFEGDEAALTQWRTNWQPILAQAPGIGSASLSIAQPHRSH</sequence>
<dbReference type="AlphaFoldDB" id="A0A2R3QKI5"/>
<dbReference type="RefSeq" id="WP_106737050.1">
    <property type="nucleotide sequence ID" value="NZ_CP027657.1"/>
</dbReference>
<dbReference type="PANTHER" id="PTHR10272:SF0">
    <property type="entry name" value="PLATELET-ACTIVATING FACTOR ACETYLHYDROLASE"/>
    <property type="match status" value="1"/>
</dbReference>
<dbReference type="PANTHER" id="PTHR10272">
    <property type="entry name" value="PLATELET-ACTIVATING FACTOR ACETYLHYDROLASE"/>
    <property type="match status" value="1"/>
</dbReference>
<dbReference type="SUPFAM" id="SSF53474">
    <property type="entry name" value="alpha/beta-Hydrolases"/>
    <property type="match status" value="1"/>
</dbReference>
<dbReference type="OrthoDB" id="9809549at2"/>
<keyword evidence="1 4" id="KW-0378">Hydrolase</keyword>
<keyword evidence="2" id="KW-0442">Lipid degradation</keyword>
<name>A0A2R3QKI5_ECTME</name>
<dbReference type="GO" id="GO:0016042">
    <property type="term" value="P:lipid catabolic process"/>
    <property type="evidence" value="ECO:0007669"/>
    <property type="project" value="UniProtKB-KW"/>
</dbReference>
<dbReference type="Gene3D" id="3.40.50.1820">
    <property type="entry name" value="alpha/beta hydrolase"/>
    <property type="match status" value="1"/>
</dbReference>
<keyword evidence="3" id="KW-0443">Lipid metabolism</keyword>
<dbReference type="GO" id="GO:0003847">
    <property type="term" value="F:1-alkyl-2-acetylglycerophosphocholine esterase activity"/>
    <property type="evidence" value="ECO:0007669"/>
    <property type="project" value="TreeGrafter"/>
</dbReference>
<dbReference type="Proteomes" id="UP000238327">
    <property type="component" value="Chromosome"/>
</dbReference>
<evidence type="ECO:0000313" key="5">
    <source>
        <dbReference type="Proteomes" id="UP000238327"/>
    </source>
</evidence>
<proteinExistence type="predicted"/>
<dbReference type="EMBL" id="CP027657">
    <property type="protein sequence ID" value="AVO52218.1"/>
    <property type="molecule type" value="Genomic_DNA"/>
</dbReference>
<gene>
    <name evidence="4" type="ORF">C7A17_05405</name>
</gene>
<evidence type="ECO:0000313" key="4">
    <source>
        <dbReference type="EMBL" id="AVO52218.1"/>
    </source>
</evidence>
<organism evidence="4 5">
    <name type="scientific">Ectopseudomonas mendocina</name>
    <name type="common">Pseudomonas mendocina</name>
    <dbReference type="NCBI Taxonomy" id="300"/>
    <lineage>
        <taxon>Bacteria</taxon>
        <taxon>Pseudomonadati</taxon>
        <taxon>Pseudomonadota</taxon>
        <taxon>Gammaproteobacteria</taxon>
        <taxon>Pseudomonadales</taxon>
        <taxon>Pseudomonadaceae</taxon>
        <taxon>Ectopseudomonas</taxon>
    </lineage>
</organism>
<accession>A0A2R3QKI5</accession>